<evidence type="ECO:0000313" key="2">
    <source>
        <dbReference type="EMBL" id="GER45057.1"/>
    </source>
</evidence>
<feature type="domain" description="DUF629" evidence="1">
    <location>
        <begin position="202"/>
        <end position="278"/>
    </location>
</feature>
<dbReference type="InterPro" id="IPR006865">
    <property type="entry name" value="DUF629"/>
</dbReference>
<organism evidence="2 3">
    <name type="scientific">Striga asiatica</name>
    <name type="common">Asiatic witchweed</name>
    <name type="synonym">Buchnera asiatica</name>
    <dbReference type="NCBI Taxonomy" id="4170"/>
    <lineage>
        <taxon>Eukaryota</taxon>
        <taxon>Viridiplantae</taxon>
        <taxon>Streptophyta</taxon>
        <taxon>Embryophyta</taxon>
        <taxon>Tracheophyta</taxon>
        <taxon>Spermatophyta</taxon>
        <taxon>Magnoliopsida</taxon>
        <taxon>eudicotyledons</taxon>
        <taxon>Gunneridae</taxon>
        <taxon>Pentapetalae</taxon>
        <taxon>asterids</taxon>
        <taxon>lamiids</taxon>
        <taxon>Lamiales</taxon>
        <taxon>Orobanchaceae</taxon>
        <taxon>Buchnereae</taxon>
        <taxon>Striga</taxon>
    </lineage>
</organism>
<dbReference type="Proteomes" id="UP000325081">
    <property type="component" value="Unassembled WGS sequence"/>
</dbReference>
<gene>
    <name evidence="2" type="ORF">STAS_21974</name>
</gene>
<accession>A0A5A7QKN4</accession>
<proteinExistence type="predicted"/>
<sequence length="457" mass="51399">MELAITIGTPPAPSDREAIDRRCEEALAASQQGNRERAKEIVLEIFSDVSSALGEVHRVQSVIYSVAAALAAGNVAARDLVARDRYRNLAFQNAKIATHLSPESSHSAYLCASLVLTGAKDMEELKRVHDICEGFLVKFEDAVAAFTGLSQLAKVKALLITNFETEDMWFTFDRCSAAAKLAKSGNLEDVIPLLGPIKEAVELYCYSLSLEERSELTRIRIPDMMEKYETLYDGKFYLLLKESVFLWKTGKVWTKWLCPCNTEKFTNITLFEHHIKEHSGLGMTSKAVVDEADGIINDDCLIFQDLDYSDIFGCDCYLLESWNDYKKEKWLTAASTLMSLKTEASRLEGLRGKLVSNESKLRNGVVEMVKGSLGDEAHILNLKMWLPPMMKIANPFLGSPTKAETRTTRRVANGILVYMIENQKGDHAFCFVVGVFTRLLKETYDTYVNKRFIRFLS</sequence>
<protein>
    <submittedName>
        <fullName evidence="2">Ubiquitin carboxyl-terminal hydrolase-related protein</fullName>
    </submittedName>
</protein>
<reference evidence="3" key="1">
    <citation type="journal article" date="2019" name="Curr. Biol.">
        <title>Genome Sequence of Striga asiatica Provides Insight into the Evolution of Plant Parasitism.</title>
        <authorList>
            <person name="Yoshida S."/>
            <person name="Kim S."/>
            <person name="Wafula E.K."/>
            <person name="Tanskanen J."/>
            <person name="Kim Y.M."/>
            <person name="Honaas L."/>
            <person name="Yang Z."/>
            <person name="Spallek T."/>
            <person name="Conn C.E."/>
            <person name="Ichihashi Y."/>
            <person name="Cheong K."/>
            <person name="Cui S."/>
            <person name="Der J.P."/>
            <person name="Gundlach H."/>
            <person name="Jiao Y."/>
            <person name="Hori C."/>
            <person name="Ishida J.K."/>
            <person name="Kasahara H."/>
            <person name="Kiba T."/>
            <person name="Kim M.S."/>
            <person name="Koo N."/>
            <person name="Laohavisit A."/>
            <person name="Lee Y.H."/>
            <person name="Lumba S."/>
            <person name="McCourt P."/>
            <person name="Mortimer J.C."/>
            <person name="Mutuku J.M."/>
            <person name="Nomura T."/>
            <person name="Sasaki-Sekimoto Y."/>
            <person name="Seto Y."/>
            <person name="Wang Y."/>
            <person name="Wakatake T."/>
            <person name="Sakakibara H."/>
            <person name="Demura T."/>
            <person name="Yamaguchi S."/>
            <person name="Yoneyama K."/>
            <person name="Manabe R.I."/>
            <person name="Nelson D.C."/>
            <person name="Schulman A.H."/>
            <person name="Timko M.P."/>
            <person name="dePamphilis C.W."/>
            <person name="Choi D."/>
            <person name="Shirasu K."/>
        </authorList>
    </citation>
    <scope>NUCLEOTIDE SEQUENCE [LARGE SCALE GENOMIC DNA]</scope>
    <source>
        <strain evidence="3">cv. UVA1</strain>
    </source>
</reference>
<evidence type="ECO:0000313" key="3">
    <source>
        <dbReference type="Proteomes" id="UP000325081"/>
    </source>
</evidence>
<keyword evidence="2" id="KW-0378">Hydrolase</keyword>
<feature type="non-terminal residue" evidence="2">
    <location>
        <position position="457"/>
    </location>
</feature>
<dbReference type="Pfam" id="PF04780">
    <property type="entry name" value="DUF629"/>
    <property type="match status" value="1"/>
</dbReference>
<name>A0A5A7QKN4_STRAF</name>
<evidence type="ECO:0000259" key="1">
    <source>
        <dbReference type="Pfam" id="PF04780"/>
    </source>
</evidence>
<comment type="caution">
    <text evidence="2">The sequence shown here is derived from an EMBL/GenBank/DDBJ whole genome shotgun (WGS) entry which is preliminary data.</text>
</comment>
<dbReference type="GO" id="GO:0016787">
    <property type="term" value="F:hydrolase activity"/>
    <property type="evidence" value="ECO:0007669"/>
    <property type="project" value="UniProtKB-KW"/>
</dbReference>
<dbReference type="EMBL" id="BKCP01007181">
    <property type="protein sequence ID" value="GER45057.1"/>
    <property type="molecule type" value="Genomic_DNA"/>
</dbReference>
<dbReference type="AlphaFoldDB" id="A0A5A7QKN4"/>
<keyword evidence="3" id="KW-1185">Reference proteome</keyword>